<dbReference type="InterPro" id="IPR001509">
    <property type="entry name" value="Epimerase_deHydtase"/>
</dbReference>
<dbReference type="InterPro" id="IPR036291">
    <property type="entry name" value="NAD(P)-bd_dom_sf"/>
</dbReference>
<dbReference type="EMBL" id="CADCTU010000809">
    <property type="protein sequence ID" value="CAA9355806.1"/>
    <property type="molecule type" value="Genomic_DNA"/>
</dbReference>
<dbReference type="AlphaFoldDB" id="A0A6J4MC73"/>
<organism evidence="2">
    <name type="scientific">uncultured Gemmatimonadaceae bacterium</name>
    <dbReference type="NCBI Taxonomy" id="246130"/>
    <lineage>
        <taxon>Bacteria</taxon>
        <taxon>Pseudomonadati</taxon>
        <taxon>Gemmatimonadota</taxon>
        <taxon>Gemmatimonadia</taxon>
        <taxon>Gemmatimonadales</taxon>
        <taxon>Gemmatimonadaceae</taxon>
        <taxon>environmental samples</taxon>
    </lineage>
</organism>
<dbReference type="Pfam" id="PF01370">
    <property type="entry name" value="Epimerase"/>
    <property type="match status" value="1"/>
</dbReference>
<dbReference type="InterPro" id="IPR051783">
    <property type="entry name" value="NAD(P)-dependent_oxidoreduct"/>
</dbReference>
<sequence length="332" mass="34559">MIALVTGATGLVGSHIVAQLLESGWQARALVRDPAAAAWLARTGARLAAGSLDDVAALAAAAAGCDVLFHTAAAITNAGRWDDYRRANVDGTRNVVDAAAGAGARLLHLSSVAVFGHARYADPARAVDENTPLAPLDEGDYYGRSKRESEQLVLAAHEEGRLWATAIRPCVIYGPRDRQFVPRFARLVSAGAIPLVGGGARRFAVVHAANVADAAIRAAATPSAGGTAYVTANDGDVSYPRFAALAAAGLGRRARFVRLSPGVASRGVAVARGAARLVGSDDLAGRLRSALDFIARDNPFSSERAVRELGWAPRVPHETGVPEAFASFAQRQ</sequence>
<gene>
    <name evidence="2" type="ORF">AVDCRST_MAG11-3805</name>
</gene>
<dbReference type="PANTHER" id="PTHR48079:SF6">
    <property type="entry name" value="NAD(P)-BINDING DOMAIN-CONTAINING PROTEIN-RELATED"/>
    <property type="match status" value="1"/>
</dbReference>
<name>A0A6J4MC73_9BACT</name>
<accession>A0A6J4MC73</accession>
<protein>
    <recommendedName>
        <fullName evidence="1">NAD-dependent epimerase/dehydratase domain-containing protein</fullName>
    </recommendedName>
</protein>
<dbReference type="PANTHER" id="PTHR48079">
    <property type="entry name" value="PROTEIN YEEZ"/>
    <property type="match status" value="1"/>
</dbReference>
<dbReference type="SUPFAM" id="SSF51735">
    <property type="entry name" value="NAD(P)-binding Rossmann-fold domains"/>
    <property type="match status" value="1"/>
</dbReference>
<evidence type="ECO:0000313" key="2">
    <source>
        <dbReference type="EMBL" id="CAA9355806.1"/>
    </source>
</evidence>
<reference evidence="2" key="1">
    <citation type="submission" date="2020-02" db="EMBL/GenBank/DDBJ databases">
        <authorList>
            <person name="Meier V. D."/>
        </authorList>
    </citation>
    <scope>NUCLEOTIDE SEQUENCE</scope>
    <source>
        <strain evidence="2">AVDCRST_MAG11</strain>
    </source>
</reference>
<feature type="domain" description="NAD-dependent epimerase/dehydratase" evidence="1">
    <location>
        <begin position="3"/>
        <end position="227"/>
    </location>
</feature>
<dbReference type="GO" id="GO:0004029">
    <property type="term" value="F:aldehyde dehydrogenase (NAD+) activity"/>
    <property type="evidence" value="ECO:0007669"/>
    <property type="project" value="TreeGrafter"/>
</dbReference>
<dbReference type="Gene3D" id="3.40.50.720">
    <property type="entry name" value="NAD(P)-binding Rossmann-like Domain"/>
    <property type="match status" value="1"/>
</dbReference>
<evidence type="ECO:0000259" key="1">
    <source>
        <dbReference type="Pfam" id="PF01370"/>
    </source>
</evidence>
<dbReference type="GO" id="GO:0005737">
    <property type="term" value="C:cytoplasm"/>
    <property type="evidence" value="ECO:0007669"/>
    <property type="project" value="TreeGrafter"/>
</dbReference>
<proteinExistence type="predicted"/>